<feature type="non-terminal residue" evidence="1">
    <location>
        <position position="1"/>
    </location>
</feature>
<dbReference type="EMBL" id="WNUR01001571">
    <property type="protein sequence ID" value="MDZ7543739.1"/>
    <property type="molecule type" value="Genomic_DNA"/>
</dbReference>
<dbReference type="Proteomes" id="UP001288944">
    <property type="component" value="Unassembled WGS sequence"/>
</dbReference>
<name>A0AAW9KM49_CLOPF</name>
<comment type="caution">
    <text evidence="1">The sequence shown here is derived from an EMBL/GenBank/DDBJ whole genome shotgun (WGS) entry which is preliminary data.</text>
</comment>
<dbReference type="AlphaFoldDB" id="A0AAW9KM49"/>
<gene>
    <name evidence="1" type="ORF">GNF83_21760</name>
</gene>
<organism evidence="1 2">
    <name type="scientific">Clostridium perfringens</name>
    <dbReference type="NCBI Taxonomy" id="1502"/>
    <lineage>
        <taxon>Bacteria</taxon>
        <taxon>Bacillati</taxon>
        <taxon>Bacillota</taxon>
        <taxon>Clostridia</taxon>
        <taxon>Eubacteriales</taxon>
        <taxon>Clostridiaceae</taxon>
        <taxon>Clostridium</taxon>
    </lineage>
</organism>
<evidence type="ECO:0000313" key="1">
    <source>
        <dbReference type="EMBL" id="MDZ7543739.1"/>
    </source>
</evidence>
<sequence length="100" mass="11379">RITLLTQAHTLMGRVSAHMDGQYKRKYAERKNTFTAVKAAAGKGDKTAHAELATMDLREQEAEAYERMQLWRNEFASLTEHLHELRLRLRIDINIAVGGG</sequence>
<accession>A0AAW9KM49</accession>
<protein>
    <submittedName>
        <fullName evidence="1">Uncharacterized protein</fullName>
    </submittedName>
</protein>
<proteinExistence type="predicted"/>
<evidence type="ECO:0000313" key="2">
    <source>
        <dbReference type="Proteomes" id="UP001288944"/>
    </source>
</evidence>
<reference evidence="1" key="1">
    <citation type="submission" date="2019-11" db="EMBL/GenBank/DDBJ databases">
        <title>Characterization of Clostridium perfringens isolates from swine manure treated agricultural soils.</title>
        <authorList>
            <person name="Wushke S.T."/>
        </authorList>
    </citation>
    <scope>NUCLEOTIDE SEQUENCE</scope>
    <source>
        <strain evidence="1">X62</strain>
    </source>
</reference>